<feature type="compositionally biased region" description="Basic and acidic residues" evidence="1">
    <location>
        <begin position="56"/>
        <end position="71"/>
    </location>
</feature>
<evidence type="ECO:0000256" key="1">
    <source>
        <dbReference type="SAM" id="MobiDB-lite"/>
    </source>
</evidence>
<dbReference type="Proteomes" id="UP000265520">
    <property type="component" value="Unassembled WGS sequence"/>
</dbReference>
<feature type="non-terminal residue" evidence="2">
    <location>
        <position position="71"/>
    </location>
</feature>
<protein>
    <submittedName>
        <fullName evidence="2">Uncharacterized protein</fullName>
    </submittedName>
</protein>
<feature type="region of interest" description="Disordered" evidence="1">
    <location>
        <begin position="46"/>
        <end position="71"/>
    </location>
</feature>
<dbReference type="EMBL" id="LXQA010881413">
    <property type="protein sequence ID" value="MCI75379.1"/>
    <property type="molecule type" value="Genomic_DNA"/>
</dbReference>
<sequence length="71" mass="8542">MDCVRRIMNFAERANVKRLTLTPYIDPIEKFWLDAFERELAKGIRAEEEEINAEEEGQRLEEEKKRQEEEA</sequence>
<comment type="caution">
    <text evidence="2">The sequence shown here is derived from an EMBL/GenBank/DDBJ whole genome shotgun (WGS) entry which is preliminary data.</text>
</comment>
<reference evidence="2 3" key="1">
    <citation type="journal article" date="2018" name="Front. Plant Sci.">
        <title>Red Clover (Trifolium pratense) and Zigzag Clover (T. medium) - A Picture of Genomic Similarities and Differences.</title>
        <authorList>
            <person name="Dluhosova J."/>
            <person name="Istvanek J."/>
            <person name="Nedelnik J."/>
            <person name="Repkova J."/>
        </authorList>
    </citation>
    <scope>NUCLEOTIDE SEQUENCE [LARGE SCALE GENOMIC DNA]</scope>
    <source>
        <strain evidence="3">cv. 10/8</strain>
        <tissue evidence="2">Leaf</tissue>
    </source>
</reference>
<dbReference type="AlphaFoldDB" id="A0A392UP07"/>
<organism evidence="2 3">
    <name type="scientific">Trifolium medium</name>
    <dbReference type="NCBI Taxonomy" id="97028"/>
    <lineage>
        <taxon>Eukaryota</taxon>
        <taxon>Viridiplantae</taxon>
        <taxon>Streptophyta</taxon>
        <taxon>Embryophyta</taxon>
        <taxon>Tracheophyta</taxon>
        <taxon>Spermatophyta</taxon>
        <taxon>Magnoliopsida</taxon>
        <taxon>eudicotyledons</taxon>
        <taxon>Gunneridae</taxon>
        <taxon>Pentapetalae</taxon>
        <taxon>rosids</taxon>
        <taxon>fabids</taxon>
        <taxon>Fabales</taxon>
        <taxon>Fabaceae</taxon>
        <taxon>Papilionoideae</taxon>
        <taxon>50 kb inversion clade</taxon>
        <taxon>NPAAA clade</taxon>
        <taxon>Hologalegina</taxon>
        <taxon>IRL clade</taxon>
        <taxon>Trifolieae</taxon>
        <taxon>Trifolium</taxon>
    </lineage>
</organism>
<evidence type="ECO:0000313" key="3">
    <source>
        <dbReference type="Proteomes" id="UP000265520"/>
    </source>
</evidence>
<accession>A0A392UP07</accession>
<evidence type="ECO:0000313" key="2">
    <source>
        <dbReference type="EMBL" id="MCI75379.1"/>
    </source>
</evidence>
<keyword evidence="3" id="KW-1185">Reference proteome</keyword>
<name>A0A392UP07_9FABA</name>
<proteinExistence type="predicted"/>